<dbReference type="RefSeq" id="XP_022304575.1">
    <property type="nucleotide sequence ID" value="XM_022448867.1"/>
</dbReference>
<proteinExistence type="predicted"/>
<dbReference type="AlphaFoldDB" id="A0A8B8BML5"/>
<feature type="region of interest" description="Disordered" evidence="1">
    <location>
        <begin position="27"/>
        <end position="56"/>
    </location>
</feature>
<keyword evidence="2" id="KW-1185">Reference proteome</keyword>
<gene>
    <name evidence="3" type="primary">LOC111111723</name>
</gene>
<protein>
    <submittedName>
        <fullName evidence="3">Uncharacterized protein LOC111111723</fullName>
    </submittedName>
</protein>
<dbReference type="KEGG" id="cvn:111111723"/>
<dbReference type="GeneID" id="111111723"/>
<organism evidence="2 3">
    <name type="scientific">Crassostrea virginica</name>
    <name type="common">Eastern oyster</name>
    <dbReference type="NCBI Taxonomy" id="6565"/>
    <lineage>
        <taxon>Eukaryota</taxon>
        <taxon>Metazoa</taxon>
        <taxon>Spiralia</taxon>
        <taxon>Lophotrochozoa</taxon>
        <taxon>Mollusca</taxon>
        <taxon>Bivalvia</taxon>
        <taxon>Autobranchia</taxon>
        <taxon>Pteriomorphia</taxon>
        <taxon>Ostreida</taxon>
        <taxon>Ostreoidea</taxon>
        <taxon>Ostreidae</taxon>
        <taxon>Crassostrea</taxon>
    </lineage>
</organism>
<evidence type="ECO:0000256" key="1">
    <source>
        <dbReference type="SAM" id="MobiDB-lite"/>
    </source>
</evidence>
<sequence>MQGECSNQLHYLSSLREFKVHVDSVHGMLPGASRSGSGTTTPSPSTRSVDQSGGSNIFRDRLNVAESRAASSSPLKRSVVQSGGSKIFIRDSHKEIVLGVHT</sequence>
<accession>A0A8B8BML5</accession>
<dbReference type="Proteomes" id="UP000694844">
    <property type="component" value="Chromosome 9"/>
</dbReference>
<evidence type="ECO:0000313" key="2">
    <source>
        <dbReference type="Proteomes" id="UP000694844"/>
    </source>
</evidence>
<name>A0A8B8BML5_CRAVI</name>
<evidence type="ECO:0000313" key="3">
    <source>
        <dbReference type="RefSeq" id="XP_022304575.1"/>
    </source>
</evidence>
<reference evidence="3" key="1">
    <citation type="submission" date="2025-08" db="UniProtKB">
        <authorList>
            <consortium name="RefSeq"/>
        </authorList>
    </citation>
    <scope>IDENTIFICATION</scope>
    <source>
        <tissue evidence="3">Whole sample</tissue>
    </source>
</reference>
<feature type="compositionally biased region" description="Low complexity" evidence="1">
    <location>
        <begin position="33"/>
        <end position="48"/>
    </location>
</feature>